<comment type="subcellular location">
    <subcellularLocation>
        <location evidence="1">Nucleus</location>
    </subcellularLocation>
</comment>
<proteinExistence type="predicted"/>
<accession>A0A1L7XHW7</accession>
<dbReference type="AlphaFoldDB" id="A0A1L7XHW7"/>
<dbReference type="GO" id="GO:0045944">
    <property type="term" value="P:positive regulation of transcription by RNA polymerase II"/>
    <property type="evidence" value="ECO:0007669"/>
    <property type="project" value="TreeGrafter"/>
</dbReference>
<dbReference type="PANTHER" id="PTHR37534:SF26">
    <property type="entry name" value="TRANSCRIPTION FACTOR, PUTATIVE-RELATED"/>
    <property type="match status" value="1"/>
</dbReference>
<dbReference type="GO" id="GO:0000976">
    <property type="term" value="F:transcription cis-regulatory region binding"/>
    <property type="evidence" value="ECO:0007669"/>
    <property type="project" value="TreeGrafter"/>
</dbReference>
<dbReference type="Proteomes" id="UP000184330">
    <property type="component" value="Unassembled WGS sequence"/>
</dbReference>
<dbReference type="PROSITE" id="PS50048">
    <property type="entry name" value="ZN2_CY6_FUNGAL_2"/>
    <property type="match status" value="1"/>
</dbReference>
<dbReference type="PROSITE" id="PS00463">
    <property type="entry name" value="ZN2_CY6_FUNGAL_1"/>
    <property type="match status" value="1"/>
</dbReference>
<dbReference type="InterPro" id="IPR036864">
    <property type="entry name" value="Zn2-C6_fun-type_DNA-bd_sf"/>
</dbReference>
<dbReference type="GO" id="GO:0005634">
    <property type="term" value="C:nucleus"/>
    <property type="evidence" value="ECO:0007669"/>
    <property type="project" value="UniProtKB-SubCell"/>
</dbReference>
<evidence type="ECO:0000256" key="2">
    <source>
        <dbReference type="ARBA" id="ARBA00023242"/>
    </source>
</evidence>
<sequence>MSSGSRSRTGCYTCRIRKKKCDEQHPCCENCQIRKLQCYGYDAPPPDWMQGKRSWKEIMVTEEARQLRTIAEVQYKTRRRNGQKRLEEEAGGAQNCQQSDELTIRGKRPPAPESIWWDGGFCASLPTHKPPHEDARLLMLFLDFIFPIQFGFYPMSTAMDHSWLISGLCSNKARYHAALSVSACFDASLREPEKTNCIGLSLEVTERQAIAACGLQTIIAHFNQQRHAPRDGVRIGMQILEVMHQLLSLEIFSMLEGTWELHHQATMTLLNTLHTYSTPESCDQEEAALHSSPLEMALKDFSSPDTQRTLEFHVTCVIWVDIIANATFGSPSHIPRHFDYITYLHANGLKTQRIMGCHSSVMANIAEITCLADWKTSQLQTQSLDTKELSGRAISMAARLVEQVQELEQQSVLNMTTHEVESCLVTLQFACAAQVYLHVVVFGADTADPELVLRVSRSLQMLEALPNGLVIRVNWAFTILGCMAGKTLYDRFRGLITRIVAQKQPLGMTWKGLIVMEECWRLRQSQLELEADCDWKRATKSLGTRILLV</sequence>
<dbReference type="InterPro" id="IPR001138">
    <property type="entry name" value="Zn2Cys6_DnaBD"/>
</dbReference>
<dbReference type="GO" id="GO:0000981">
    <property type="term" value="F:DNA-binding transcription factor activity, RNA polymerase II-specific"/>
    <property type="evidence" value="ECO:0007669"/>
    <property type="project" value="InterPro"/>
</dbReference>
<feature type="region of interest" description="Disordered" evidence="3">
    <location>
        <begin position="83"/>
        <end position="105"/>
    </location>
</feature>
<dbReference type="EMBL" id="FJOG01000027">
    <property type="protein sequence ID" value="CZR64547.1"/>
    <property type="molecule type" value="Genomic_DNA"/>
</dbReference>
<feature type="domain" description="Zn(2)-C6 fungal-type" evidence="4">
    <location>
        <begin position="10"/>
        <end position="38"/>
    </location>
</feature>
<keyword evidence="6" id="KW-1185">Reference proteome</keyword>
<dbReference type="PANTHER" id="PTHR37534">
    <property type="entry name" value="TRANSCRIPTIONAL ACTIVATOR PROTEIN UGA3"/>
    <property type="match status" value="1"/>
</dbReference>
<evidence type="ECO:0000313" key="5">
    <source>
        <dbReference type="EMBL" id="CZR64547.1"/>
    </source>
</evidence>
<dbReference type="Pfam" id="PF00172">
    <property type="entry name" value="Zn_clus"/>
    <property type="match status" value="1"/>
</dbReference>
<evidence type="ECO:0000313" key="6">
    <source>
        <dbReference type="Proteomes" id="UP000184330"/>
    </source>
</evidence>
<evidence type="ECO:0000259" key="4">
    <source>
        <dbReference type="PROSITE" id="PS50048"/>
    </source>
</evidence>
<dbReference type="SUPFAM" id="SSF57701">
    <property type="entry name" value="Zn2/Cys6 DNA-binding domain"/>
    <property type="match status" value="1"/>
</dbReference>
<evidence type="ECO:0000256" key="1">
    <source>
        <dbReference type="ARBA" id="ARBA00004123"/>
    </source>
</evidence>
<protein>
    <recommendedName>
        <fullName evidence="4">Zn(2)-C6 fungal-type domain-containing protein</fullName>
    </recommendedName>
</protein>
<evidence type="ECO:0000256" key="3">
    <source>
        <dbReference type="SAM" id="MobiDB-lite"/>
    </source>
</evidence>
<dbReference type="Gene3D" id="4.10.240.10">
    <property type="entry name" value="Zn(2)-C6 fungal-type DNA-binding domain"/>
    <property type="match status" value="1"/>
</dbReference>
<gene>
    <name evidence="5" type="ORF">PAC_14445</name>
</gene>
<reference evidence="5 6" key="1">
    <citation type="submission" date="2016-03" db="EMBL/GenBank/DDBJ databases">
        <authorList>
            <person name="Ploux O."/>
        </authorList>
    </citation>
    <scope>NUCLEOTIDE SEQUENCE [LARGE SCALE GENOMIC DNA]</scope>
    <source>
        <strain evidence="5 6">UAMH 11012</strain>
    </source>
</reference>
<dbReference type="InterPro" id="IPR021858">
    <property type="entry name" value="Fun_TF"/>
</dbReference>
<keyword evidence="2" id="KW-0539">Nucleus</keyword>
<dbReference type="Pfam" id="PF11951">
    <property type="entry name" value="Fungal_trans_2"/>
    <property type="match status" value="1"/>
</dbReference>
<dbReference type="CDD" id="cd00067">
    <property type="entry name" value="GAL4"/>
    <property type="match status" value="1"/>
</dbReference>
<dbReference type="STRING" id="576137.A0A1L7XHW7"/>
<name>A0A1L7XHW7_9HELO</name>
<organism evidence="5 6">
    <name type="scientific">Phialocephala subalpina</name>
    <dbReference type="NCBI Taxonomy" id="576137"/>
    <lineage>
        <taxon>Eukaryota</taxon>
        <taxon>Fungi</taxon>
        <taxon>Dikarya</taxon>
        <taxon>Ascomycota</taxon>
        <taxon>Pezizomycotina</taxon>
        <taxon>Leotiomycetes</taxon>
        <taxon>Helotiales</taxon>
        <taxon>Mollisiaceae</taxon>
        <taxon>Phialocephala</taxon>
        <taxon>Phialocephala fortinii species complex</taxon>
    </lineage>
</organism>
<dbReference type="GO" id="GO:0008270">
    <property type="term" value="F:zinc ion binding"/>
    <property type="evidence" value="ECO:0007669"/>
    <property type="project" value="InterPro"/>
</dbReference>
<dbReference type="OrthoDB" id="5213892at2759"/>
<dbReference type="SMART" id="SM00066">
    <property type="entry name" value="GAL4"/>
    <property type="match status" value="1"/>
</dbReference>